<protein>
    <submittedName>
        <fullName evidence="1">Uncharacterized protein</fullName>
    </submittedName>
</protein>
<sequence length="74" mass="8668">MPTLFTLNHSMSFFLLLYRQNNVCRGYHGPPRPFLSFCLLLTFFLRSLTSDIVADNRHFITAELGVFSSRNIRR</sequence>
<dbReference type="EnsemblProtists" id="HpaT804596">
    <property type="protein sequence ID" value="HpaP804596"/>
    <property type="gene ID" value="HpaG804596"/>
</dbReference>
<accession>M4BE78</accession>
<dbReference type="HOGENOM" id="CLU_2693065_0_0_1"/>
<name>M4BE78_HYAAE</name>
<evidence type="ECO:0000313" key="2">
    <source>
        <dbReference type="Proteomes" id="UP000011713"/>
    </source>
</evidence>
<dbReference type="AlphaFoldDB" id="M4BE78"/>
<reference evidence="2" key="1">
    <citation type="journal article" date="2010" name="Science">
        <title>Signatures of adaptation to obligate biotrophy in the Hyaloperonospora arabidopsidis genome.</title>
        <authorList>
            <person name="Baxter L."/>
            <person name="Tripathy S."/>
            <person name="Ishaque N."/>
            <person name="Boot N."/>
            <person name="Cabral A."/>
            <person name="Kemen E."/>
            <person name="Thines M."/>
            <person name="Ah-Fong A."/>
            <person name="Anderson R."/>
            <person name="Badejoko W."/>
            <person name="Bittner-Eddy P."/>
            <person name="Boore J.L."/>
            <person name="Chibucos M.C."/>
            <person name="Coates M."/>
            <person name="Dehal P."/>
            <person name="Delehaunty K."/>
            <person name="Dong S."/>
            <person name="Downton P."/>
            <person name="Dumas B."/>
            <person name="Fabro G."/>
            <person name="Fronick C."/>
            <person name="Fuerstenberg S.I."/>
            <person name="Fulton L."/>
            <person name="Gaulin E."/>
            <person name="Govers F."/>
            <person name="Hughes L."/>
            <person name="Humphray S."/>
            <person name="Jiang R.H."/>
            <person name="Judelson H."/>
            <person name="Kamoun S."/>
            <person name="Kyung K."/>
            <person name="Meijer H."/>
            <person name="Minx P."/>
            <person name="Morris P."/>
            <person name="Nelson J."/>
            <person name="Phuntumart V."/>
            <person name="Qutob D."/>
            <person name="Rehmany A."/>
            <person name="Rougon-Cardoso A."/>
            <person name="Ryden P."/>
            <person name="Torto-Alalibo T."/>
            <person name="Studholme D."/>
            <person name="Wang Y."/>
            <person name="Win J."/>
            <person name="Wood J."/>
            <person name="Clifton S.W."/>
            <person name="Rogers J."/>
            <person name="Van den Ackerveken G."/>
            <person name="Jones J.D."/>
            <person name="McDowell J.M."/>
            <person name="Beynon J."/>
            <person name="Tyler B.M."/>
        </authorList>
    </citation>
    <scope>NUCLEOTIDE SEQUENCE [LARGE SCALE GENOMIC DNA]</scope>
    <source>
        <strain evidence="2">Emoy2</strain>
    </source>
</reference>
<proteinExistence type="predicted"/>
<evidence type="ECO:0000313" key="1">
    <source>
        <dbReference type="EnsemblProtists" id="HpaP804596"/>
    </source>
</evidence>
<reference evidence="1" key="2">
    <citation type="submission" date="2015-06" db="UniProtKB">
        <authorList>
            <consortium name="EnsemblProtists"/>
        </authorList>
    </citation>
    <scope>IDENTIFICATION</scope>
    <source>
        <strain evidence="1">Emoy2</strain>
    </source>
</reference>
<organism evidence="1 2">
    <name type="scientific">Hyaloperonospora arabidopsidis (strain Emoy2)</name>
    <name type="common">Downy mildew agent</name>
    <name type="synonym">Peronospora arabidopsidis</name>
    <dbReference type="NCBI Taxonomy" id="559515"/>
    <lineage>
        <taxon>Eukaryota</taxon>
        <taxon>Sar</taxon>
        <taxon>Stramenopiles</taxon>
        <taxon>Oomycota</taxon>
        <taxon>Peronosporomycetes</taxon>
        <taxon>Peronosporales</taxon>
        <taxon>Peronosporaceae</taxon>
        <taxon>Hyaloperonospora</taxon>
    </lineage>
</organism>
<keyword evidence="2" id="KW-1185">Reference proteome</keyword>
<dbReference type="Proteomes" id="UP000011713">
    <property type="component" value="Unassembled WGS sequence"/>
</dbReference>
<dbReference type="EMBL" id="JH598174">
    <property type="status" value="NOT_ANNOTATED_CDS"/>
    <property type="molecule type" value="Genomic_DNA"/>
</dbReference>
<dbReference type="VEuPathDB" id="FungiDB:HpaG804596"/>
<dbReference type="InParanoid" id="M4BE78"/>